<keyword evidence="2" id="KW-1185">Reference proteome</keyword>
<name>A0A8J3IVC6_9CHLR</name>
<evidence type="ECO:0000313" key="2">
    <source>
        <dbReference type="Proteomes" id="UP000597444"/>
    </source>
</evidence>
<dbReference type="AlphaFoldDB" id="A0A8J3IVC6"/>
<dbReference type="RefSeq" id="WP_220209262.1">
    <property type="nucleotide sequence ID" value="NZ_BNJK01000002.1"/>
</dbReference>
<dbReference type="Proteomes" id="UP000597444">
    <property type="component" value="Unassembled WGS sequence"/>
</dbReference>
<organism evidence="1 2">
    <name type="scientific">Reticulibacter mediterranei</name>
    <dbReference type="NCBI Taxonomy" id="2778369"/>
    <lineage>
        <taxon>Bacteria</taxon>
        <taxon>Bacillati</taxon>
        <taxon>Chloroflexota</taxon>
        <taxon>Ktedonobacteria</taxon>
        <taxon>Ktedonobacterales</taxon>
        <taxon>Reticulibacteraceae</taxon>
        <taxon>Reticulibacter</taxon>
    </lineage>
</organism>
<gene>
    <name evidence="1" type="ORF">KSF_085870</name>
</gene>
<sequence length="57" mass="5967">MTDEATGLSQGEQGGKRLAVVVDVNGQPASGRVPLHYAVEDAKVMAQGLQREVCGLE</sequence>
<dbReference type="EMBL" id="BNJK01000002">
    <property type="protein sequence ID" value="GHO98539.1"/>
    <property type="molecule type" value="Genomic_DNA"/>
</dbReference>
<proteinExistence type="predicted"/>
<evidence type="ECO:0000313" key="1">
    <source>
        <dbReference type="EMBL" id="GHO98539.1"/>
    </source>
</evidence>
<reference evidence="1" key="1">
    <citation type="submission" date="2020-10" db="EMBL/GenBank/DDBJ databases">
        <title>Taxonomic study of unclassified bacteria belonging to the class Ktedonobacteria.</title>
        <authorList>
            <person name="Yabe S."/>
            <person name="Wang C.M."/>
            <person name="Zheng Y."/>
            <person name="Sakai Y."/>
            <person name="Cavaletti L."/>
            <person name="Monciardini P."/>
            <person name="Donadio S."/>
        </authorList>
    </citation>
    <scope>NUCLEOTIDE SEQUENCE</scope>
    <source>
        <strain evidence="1">ID150040</strain>
    </source>
</reference>
<comment type="caution">
    <text evidence="1">The sequence shown here is derived from an EMBL/GenBank/DDBJ whole genome shotgun (WGS) entry which is preliminary data.</text>
</comment>
<protein>
    <submittedName>
        <fullName evidence="1">Uncharacterized protein</fullName>
    </submittedName>
</protein>
<accession>A0A8J3IVC6</accession>